<evidence type="ECO:0000256" key="1">
    <source>
        <dbReference type="SAM" id="SignalP"/>
    </source>
</evidence>
<keyword evidence="3" id="KW-1185">Reference proteome</keyword>
<name>A0AAV2C799_9ROSI</name>
<feature type="signal peptide" evidence="1">
    <location>
        <begin position="1"/>
        <end position="21"/>
    </location>
</feature>
<accession>A0AAV2C799</accession>
<keyword evidence="1" id="KW-0732">Signal</keyword>
<evidence type="ECO:0000313" key="3">
    <source>
        <dbReference type="Proteomes" id="UP001497516"/>
    </source>
</evidence>
<sequence>MLMKSGGSFGGLQLLAEAAVAVSVCQELHGGCCGHSDPASCFFTTKKRKLSSPQTHHSLLAQTPTNKSPSIKLVIKLKQPAAKVSDFPTALEVAPISFVLTPTPPPPAPPIPPPHSSVSANYPHSKVKLAPLVPNSRREEFPSSFRARVSSTFGRKFSCLGEQVFSGDSEDTDGHRSMQRDG</sequence>
<proteinExistence type="predicted"/>
<reference evidence="2 3" key="1">
    <citation type="submission" date="2024-04" db="EMBL/GenBank/DDBJ databases">
        <authorList>
            <person name="Fracassetti M."/>
        </authorList>
    </citation>
    <scope>NUCLEOTIDE SEQUENCE [LARGE SCALE GENOMIC DNA]</scope>
</reference>
<dbReference type="Proteomes" id="UP001497516">
    <property type="component" value="Chromosome 1"/>
</dbReference>
<dbReference type="AlphaFoldDB" id="A0AAV2C799"/>
<dbReference type="EMBL" id="OZ034813">
    <property type="protein sequence ID" value="CAL1352407.1"/>
    <property type="molecule type" value="Genomic_DNA"/>
</dbReference>
<protein>
    <submittedName>
        <fullName evidence="2">Uncharacterized protein</fullName>
    </submittedName>
</protein>
<organism evidence="2 3">
    <name type="scientific">Linum trigynum</name>
    <dbReference type="NCBI Taxonomy" id="586398"/>
    <lineage>
        <taxon>Eukaryota</taxon>
        <taxon>Viridiplantae</taxon>
        <taxon>Streptophyta</taxon>
        <taxon>Embryophyta</taxon>
        <taxon>Tracheophyta</taxon>
        <taxon>Spermatophyta</taxon>
        <taxon>Magnoliopsida</taxon>
        <taxon>eudicotyledons</taxon>
        <taxon>Gunneridae</taxon>
        <taxon>Pentapetalae</taxon>
        <taxon>rosids</taxon>
        <taxon>fabids</taxon>
        <taxon>Malpighiales</taxon>
        <taxon>Linaceae</taxon>
        <taxon>Linum</taxon>
    </lineage>
</organism>
<feature type="chain" id="PRO_5043494758" evidence="1">
    <location>
        <begin position="22"/>
        <end position="182"/>
    </location>
</feature>
<gene>
    <name evidence="2" type="ORF">LTRI10_LOCUS376</name>
</gene>
<evidence type="ECO:0000313" key="2">
    <source>
        <dbReference type="EMBL" id="CAL1352407.1"/>
    </source>
</evidence>